<proteinExistence type="predicted"/>
<dbReference type="PROSITE" id="PS51898">
    <property type="entry name" value="TYR_RECOMBINASE"/>
    <property type="match status" value="1"/>
</dbReference>
<evidence type="ECO:0000259" key="3">
    <source>
        <dbReference type="PROSITE" id="PS51898"/>
    </source>
</evidence>
<evidence type="ECO:0000313" key="5">
    <source>
        <dbReference type="Proteomes" id="UP001595998"/>
    </source>
</evidence>
<feature type="domain" description="Tyr recombinase" evidence="3">
    <location>
        <begin position="118"/>
        <end position="286"/>
    </location>
</feature>
<dbReference type="EMBL" id="JBHSEH010000018">
    <property type="protein sequence ID" value="MFC4427213.1"/>
    <property type="molecule type" value="Genomic_DNA"/>
</dbReference>
<dbReference type="Proteomes" id="UP001595998">
    <property type="component" value="Unassembled WGS sequence"/>
</dbReference>
<dbReference type="InterPro" id="IPR002104">
    <property type="entry name" value="Integrase_catalytic"/>
</dbReference>
<evidence type="ECO:0000313" key="4">
    <source>
        <dbReference type="EMBL" id="MFC4427213.1"/>
    </source>
</evidence>
<name>A0ABV8XTM2_9DEIO</name>
<dbReference type="Gene3D" id="1.10.443.10">
    <property type="entry name" value="Intergrase catalytic core"/>
    <property type="match status" value="1"/>
</dbReference>
<dbReference type="RefSeq" id="WP_380040474.1">
    <property type="nucleotide sequence ID" value="NZ_JBHSEH010000018.1"/>
</dbReference>
<dbReference type="Gene3D" id="1.10.150.130">
    <property type="match status" value="1"/>
</dbReference>
<gene>
    <name evidence="4" type="ORF">ACFOZ9_13430</name>
</gene>
<accession>A0ABV8XTM2</accession>
<keyword evidence="5" id="KW-1185">Reference proteome</keyword>
<reference evidence="5" key="1">
    <citation type="journal article" date="2019" name="Int. J. Syst. Evol. Microbiol.">
        <title>The Global Catalogue of Microorganisms (GCM) 10K type strain sequencing project: providing services to taxonomists for standard genome sequencing and annotation.</title>
        <authorList>
            <consortium name="The Broad Institute Genomics Platform"/>
            <consortium name="The Broad Institute Genome Sequencing Center for Infectious Disease"/>
            <person name="Wu L."/>
            <person name="Ma J."/>
        </authorList>
    </citation>
    <scope>NUCLEOTIDE SEQUENCE [LARGE SCALE GENOMIC DNA]</scope>
    <source>
        <strain evidence="5">CCUG 56029</strain>
    </source>
</reference>
<dbReference type="InterPro" id="IPR011010">
    <property type="entry name" value="DNA_brk_join_enz"/>
</dbReference>
<organism evidence="4 5">
    <name type="scientific">Deinococcus navajonensis</name>
    <dbReference type="NCBI Taxonomy" id="309884"/>
    <lineage>
        <taxon>Bacteria</taxon>
        <taxon>Thermotogati</taxon>
        <taxon>Deinococcota</taxon>
        <taxon>Deinococci</taxon>
        <taxon>Deinococcales</taxon>
        <taxon>Deinococcaceae</taxon>
        <taxon>Deinococcus</taxon>
    </lineage>
</organism>
<sequence>MQDVQGVRQLIEQRDFAAVLDALTPLLPGPPGGTTHINVLSGLRLYFRWIEEEGSSVLNADDAQAQAYGQWLATQYAPATSKNRLTQVRRLYDLLQELELVAGNPYRAVQGALNRPEEHRQVYSPEAIEQLLRHANAEERALMLLGAHAGLTGPEVLSLKFEDLDLTQGTLRTTGRTLEASEDLLRALEQWGRQRGHTALFEASGPVFELQTSFTLRKKLFVLCQRAGVTYRAWQALRNTAGLRLLTLTQKDQPHSRLEVQRQLGLASRESLRPLVKLGAQNSVRE</sequence>
<dbReference type="SUPFAM" id="SSF56349">
    <property type="entry name" value="DNA breaking-rejoining enzymes"/>
    <property type="match status" value="1"/>
</dbReference>
<evidence type="ECO:0000256" key="1">
    <source>
        <dbReference type="ARBA" id="ARBA00023125"/>
    </source>
</evidence>
<protein>
    <submittedName>
        <fullName evidence="4">Tyrosine-type recombinase/integrase</fullName>
    </submittedName>
</protein>
<dbReference type="InterPro" id="IPR013762">
    <property type="entry name" value="Integrase-like_cat_sf"/>
</dbReference>
<keyword evidence="1" id="KW-0238">DNA-binding</keyword>
<comment type="caution">
    <text evidence="4">The sequence shown here is derived from an EMBL/GenBank/DDBJ whole genome shotgun (WGS) entry which is preliminary data.</text>
</comment>
<keyword evidence="2" id="KW-0233">DNA recombination</keyword>
<dbReference type="InterPro" id="IPR010998">
    <property type="entry name" value="Integrase_recombinase_N"/>
</dbReference>
<evidence type="ECO:0000256" key="2">
    <source>
        <dbReference type="ARBA" id="ARBA00023172"/>
    </source>
</evidence>